<proteinExistence type="predicted"/>
<keyword evidence="2" id="KW-1185">Reference proteome</keyword>
<evidence type="ECO:0000313" key="2">
    <source>
        <dbReference type="Proteomes" id="UP001138540"/>
    </source>
</evidence>
<dbReference type="RefSeq" id="WP_184153050.1">
    <property type="nucleotide sequence ID" value="NZ_JACHKA010000001.1"/>
</dbReference>
<sequence length="93" mass="10251">MAYASNRYSSGQWIGTPLHDFLVGVFPAYADEMGGLLIVKLAEDMGMSREGVYKWMRSGRLSKAGVETLHGYAVRLSPGTAPAREEFSKFLFA</sequence>
<gene>
    <name evidence="1" type="ORF">HNP60_001980</name>
</gene>
<reference evidence="1 2" key="1">
    <citation type="submission" date="2020-08" db="EMBL/GenBank/DDBJ databases">
        <title>Exploring microbial biodiversity for novel pathways involved in the catabolism of aromatic compounds derived from lignin.</title>
        <authorList>
            <person name="Elkins J."/>
        </authorList>
    </citation>
    <scope>NUCLEOTIDE SEQUENCE [LARGE SCALE GENOMIC DNA]</scope>
    <source>
        <strain evidence="1 2">B1D3A</strain>
    </source>
</reference>
<accession>A0ABR6NFF6</accession>
<dbReference type="EMBL" id="JACHKA010000001">
    <property type="protein sequence ID" value="MBB5986006.1"/>
    <property type="molecule type" value="Genomic_DNA"/>
</dbReference>
<dbReference type="Proteomes" id="UP001138540">
    <property type="component" value="Unassembled WGS sequence"/>
</dbReference>
<evidence type="ECO:0008006" key="3">
    <source>
        <dbReference type="Google" id="ProtNLM"/>
    </source>
</evidence>
<evidence type="ECO:0000313" key="1">
    <source>
        <dbReference type="EMBL" id="MBB5986006.1"/>
    </source>
</evidence>
<name>A0ABR6NFF6_9SPHN</name>
<organism evidence="1 2">
    <name type="scientific">Sphingobium lignivorans</name>
    <dbReference type="NCBI Taxonomy" id="2735886"/>
    <lineage>
        <taxon>Bacteria</taxon>
        <taxon>Pseudomonadati</taxon>
        <taxon>Pseudomonadota</taxon>
        <taxon>Alphaproteobacteria</taxon>
        <taxon>Sphingomonadales</taxon>
        <taxon>Sphingomonadaceae</taxon>
        <taxon>Sphingobium</taxon>
    </lineage>
</organism>
<comment type="caution">
    <text evidence="1">The sequence shown here is derived from an EMBL/GenBank/DDBJ whole genome shotgun (WGS) entry which is preliminary data.</text>
</comment>
<protein>
    <recommendedName>
        <fullName evidence="3">Helix-turn-helix domain-containing protein</fullName>
    </recommendedName>
</protein>